<feature type="transmembrane region" description="Helical" evidence="4">
    <location>
        <begin position="363"/>
        <end position="385"/>
    </location>
</feature>
<comment type="subcellular location">
    <subcellularLocation>
        <location evidence="1">Membrane</location>
        <topology evidence="1">Multi-pass membrane protein</topology>
    </subcellularLocation>
</comment>
<comment type="similarity">
    <text evidence="2">Belongs to the major facilitator superfamily. Monocarboxylate porter (TC 2.A.1.13) family.</text>
</comment>
<comment type="caution">
    <text evidence="6">The sequence shown here is derived from an EMBL/GenBank/DDBJ whole genome shotgun (WGS) entry which is preliminary data.</text>
</comment>
<evidence type="ECO:0000256" key="4">
    <source>
        <dbReference type="SAM" id="Phobius"/>
    </source>
</evidence>
<dbReference type="GO" id="GO:0022857">
    <property type="term" value="F:transmembrane transporter activity"/>
    <property type="evidence" value="ECO:0007669"/>
    <property type="project" value="InterPro"/>
</dbReference>
<dbReference type="EMBL" id="LASV01000221">
    <property type="protein sequence ID" value="KKA20893.1"/>
    <property type="molecule type" value="Genomic_DNA"/>
</dbReference>
<keyword evidence="4" id="KW-0812">Transmembrane</keyword>
<dbReference type="PANTHER" id="PTHR11360">
    <property type="entry name" value="MONOCARBOXYLATE TRANSPORTER"/>
    <property type="match status" value="1"/>
</dbReference>
<dbReference type="PANTHER" id="PTHR11360:SF287">
    <property type="entry name" value="MFS MONOCARBOXYLATE TRANSPORTER"/>
    <property type="match status" value="1"/>
</dbReference>
<evidence type="ECO:0000256" key="1">
    <source>
        <dbReference type="ARBA" id="ARBA00004141"/>
    </source>
</evidence>
<feature type="transmembrane region" description="Helical" evidence="4">
    <location>
        <begin position="107"/>
        <end position="131"/>
    </location>
</feature>
<evidence type="ECO:0000256" key="2">
    <source>
        <dbReference type="ARBA" id="ARBA00006727"/>
    </source>
</evidence>
<keyword evidence="7" id="KW-1185">Reference proteome</keyword>
<feature type="domain" description="Major facilitator superfamily (MFS) profile" evidence="5">
    <location>
        <begin position="271"/>
        <end position="466"/>
    </location>
</feature>
<feature type="transmembrane region" description="Helical" evidence="4">
    <location>
        <begin position="438"/>
        <end position="460"/>
    </location>
</feature>
<feature type="transmembrane region" description="Helical" evidence="4">
    <location>
        <begin position="163"/>
        <end position="184"/>
    </location>
</feature>
<keyword evidence="4" id="KW-1133">Transmembrane helix</keyword>
<reference evidence="6 7" key="1">
    <citation type="submission" date="2015-04" db="EMBL/GenBank/DDBJ databases">
        <authorList>
            <person name="Heijne W.H."/>
            <person name="Fedorova N.D."/>
            <person name="Nierman W.C."/>
            <person name="Vollebregt A.W."/>
            <person name="Zhao Z."/>
            <person name="Wu L."/>
            <person name="Kumar M."/>
            <person name="Stam H."/>
            <person name="van den Berg M.A."/>
            <person name="Pel H.J."/>
        </authorList>
    </citation>
    <scope>NUCLEOTIDE SEQUENCE [LARGE SCALE GENOMIC DNA]</scope>
    <source>
        <strain evidence="6 7">CBS 393.64</strain>
    </source>
</reference>
<name>A0A0F4YTE3_RASE3</name>
<dbReference type="AlphaFoldDB" id="A0A0F4YTE3"/>
<dbReference type="GeneID" id="25317427"/>
<feature type="region of interest" description="Disordered" evidence="3">
    <location>
        <begin position="1"/>
        <end position="29"/>
    </location>
</feature>
<dbReference type="OrthoDB" id="2213137at2759"/>
<accession>A0A0F4YTE3</accession>
<dbReference type="Pfam" id="PF07690">
    <property type="entry name" value="MFS_1"/>
    <property type="match status" value="1"/>
</dbReference>
<sequence>MEFELQRPPSSTNPAHCQDGSAAEQRYQDDNVVGDYDYDSSRRDHHSDNVNSNINQQLPPADGGPDAWLFLAACFMIEALVWGFAFAFGIFQDYYSTHEPFKDSDNIAAIGTCAMGIIYILAPFVFALLLAVPRLKRWATPLGFLIMCVSLALSSFATNTTHLLLLQGIGYAVGASLAYAPTILFMEEWFVNKKGLAFGIMWAGTGVSGVVLPVFLQWLLNAHGFRVTLRVWSIVLFVLTAPLLYFVKPRLPIAQSSSMRPFDFSFLWNRTFLIFQLGNVLEALGFFLPSIYLPTYASRILGASNLVASLTVLLVNLSSVFGCIIMGTLVDRYPATTCIFISTIGSTIAIFLIWGFSIKLAPLFLFCITYGIFAGPFSATWPAIMKEVKKRKNSAEPTIVFAFLAAGRGIGNVVSGPLSEKLLQGFPWRDAASGAYGSGYGTLIVFTGITALLGGLSVLARPLRLL</sequence>
<dbReference type="PROSITE" id="PS50850">
    <property type="entry name" value="MFS"/>
    <property type="match status" value="1"/>
</dbReference>
<dbReference type="InterPro" id="IPR020846">
    <property type="entry name" value="MFS_dom"/>
</dbReference>
<dbReference type="InterPro" id="IPR011701">
    <property type="entry name" value="MFS"/>
</dbReference>
<dbReference type="InterPro" id="IPR036259">
    <property type="entry name" value="MFS_trans_sf"/>
</dbReference>
<dbReference type="Gene3D" id="1.20.1250.20">
    <property type="entry name" value="MFS general substrate transporter like domains"/>
    <property type="match status" value="2"/>
</dbReference>
<keyword evidence="4" id="KW-0472">Membrane</keyword>
<evidence type="ECO:0000313" key="6">
    <source>
        <dbReference type="EMBL" id="KKA20893.1"/>
    </source>
</evidence>
<evidence type="ECO:0000256" key="3">
    <source>
        <dbReference type="SAM" id="MobiDB-lite"/>
    </source>
</evidence>
<feature type="transmembrane region" description="Helical" evidence="4">
    <location>
        <begin position="67"/>
        <end position="91"/>
    </location>
</feature>
<dbReference type="RefSeq" id="XP_013327505.1">
    <property type="nucleotide sequence ID" value="XM_013472051.1"/>
</dbReference>
<protein>
    <submittedName>
        <fullName evidence="6">MFS monocarboxylate transporter</fullName>
    </submittedName>
</protein>
<dbReference type="SUPFAM" id="SSF103473">
    <property type="entry name" value="MFS general substrate transporter"/>
    <property type="match status" value="1"/>
</dbReference>
<gene>
    <name evidence="6" type="ORF">T310_5082</name>
</gene>
<feature type="transmembrane region" description="Helical" evidence="4">
    <location>
        <begin position="196"/>
        <end position="219"/>
    </location>
</feature>
<dbReference type="Proteomes" id="UP000053958">
    <property type="component" value="Unassembled WGS sequence"/>
</dbReference>
<evidence type="ECO:0000313" key="7">
    <source>
        <dbReference type="Proteomes" id="UP000053958"/>
    </source>
</evidence>
<dbReference type="GO" id="GO:0016020">
    <property type="term" value="C:membrane"/>
    <property type="evidence" value="ECO:0007669"/>
    <property type="project" value="UniProtKB-SubCell"/>
</dbReference>
<dbReference type="InterPro" id="IPR050327">
    <property type="entry name" value="Proton-linked_MCT"/>
</dbReference>
<feature type="transmembrane region" description="Helical" evidence="4">
    <location>
        <begin position="138"/>
        <end position="157"/>
    </location>
</feature>
<feature type="transmembrane region" description="Helical" evidence="4">
    <location>
        <begin position="231"/>
        <end position="247"/>
    </location>
</feature>
<feature type="transmembrane region" description="Helical" evidence="4">
    <location>
        <begin position="337"/>
        <end position="357"/>
    </location>
</feature>
<feature type="transmembrane region" description="Helical" evidence="4">
    <location>
        <begin position="267"/>
        <end position="288"/>
    </location>
</feature>
<feature type="transmembrane region" description="Helical" evidence="4">
    <location>
        <begin position="308"/>
        <end position="330"/>
    </location>
</feature>
<proteinExistence type="inferred from homology"/>
<evidence type="ECO:0000259" key="5">
    <source>
        <dbReference type="PROSITE" id="PS50850"/>
    </source>
</evidence>
<organism evidence="6 7">
    <name type="scientific">Rasamsonia emersonii (strain ATCC 16479 / CBS 393.64 / IMI 116815)</name>
    <dbReference type="NCBI Taxonomy" id="1408163"/>
    <lineage>
        <taxon>Eukaryota</taxon>
        <taxon>Fungi</taxon>
        <taxon>Dikarya</taxon>
        <taxon>Ascomycota</taxon>
        <taxon>Pezizomycotina</taxon>
        <taxon>Eurotiomycetes</taxon>
        <taxon>Eurotiomycetidae</taxon>
        <taxon>Eurotiales</taxon>
        <taxon>Trichocomaceae</taxon>
        <taxon>Rasamsonia</taxon>
    </lineage>
</organism>